<dbReference type="PROSITE" id="PS50082">
    <property type="entry name" value="WD_REPEATS_2"/>
    <property type="match status" value="1"/>
</dbReference>
<dbReference type="CTD" id="37582"/>
<feature type="coiled-coil region" evidence="2">
    <location>
        <begin position="1112"/>
        <end position="1146"/>
    </location>
</feature>
<dbReference type="AlphaFoldDB" id="A0AAJ7DZZ4"/>
<proteinExistence type="predicted"/>
<keyword evidence="4" id="KW-0969">Cilium</keyword>
<dbReference type="InterPro" id="IPR052993">
    <property type="entry name" value="CFA-57"/>
</dbReference>
<evidence type="ECO:0000256" key="1">
    <source>
        <dbReference type="PROSITE-ProRule" id="PRU00221"/>
    </source>
</evidence>
<dbReference type="InterPro" id="IPR001680">
    <property type="entry name" value="WD40_rpt"/>
</dbReference>
<dbReference type="InterPro" id="IPR011041">
    <property type="entry name" value="Quinoprot_gluc/sorb_DH_b-prop"/>
</dbReference>
<evidence type="ECO:0000313" key="3">
    <source>
        <dbReference type="Proteomes" id="UP000695007"/>
    </source>
</evidence>
<feature type="repeat" description="WD" evidence="1">
    <location>
        <begin position="490"/>
        <end position="531"/>
    </location>
</feature>
<reference evidence="4" key="1">
    <citation type="submission" date="2025-08" db="UniProtKB">
        <authorList>
            <consortium name="RefSeq"/>
        </authorList>
    </citation>
    <scope>IDENTIFICATION</scope>
</reference>
<dbReference type="Gene3D" id="2.130.10.10">
    <property type="entry name" value="YVTN repeat-like/Quinoprotein amine dehydrogenase"/>
    <property type="match status" value="2"/>
</dbReference>
<keyword evidence="1" id="KW-0853">WD repeat</keyword>
<dbReference type="SUPFAM" id="SSF50998">
    <property type="entry name" value="Quinoprotein alcohol dehydrogenase-like"/>
    <property type="match status" value="1"/>
</dbReference>
<gene>
    <name evidence="4" type="primary">LOC105366016</name>
</gene>
<protein>
    <submittedName>
        <fullName evidence="4">Cilia- and flagella-associated protein 57</fullName>
    </submittedName>
</protein>
<dbReference type="InterPro" id="IPR015943">
    <property type="entry name" value="WD40/YVTN_repeat-like_dom_sf"/>
</dbReference>
<dbReference type="PANTHER" id="PTHR32215:SF0">
    <property type="entry name" value="CILIA- AND FLAGELLA-ASSOCIATED PROTEIN 57"/>
    <property type="match status" value="1"/>
</dbReference>
<feature type="coiled-coil region" evidence="2">
    <location>
        <begin position="976"/>
        <end position="1031"/>
    </location>
</feature>
<keyword evidence="4" id="KW-0966">Cell projection</keyword>
<dbReference type="Proteomes" id="UP000695007">
    <property type="component" value="Unplaced"/>
</dbReference>
<name>A0AAJ7DZZ4_9HYME</name>
<dbReference type="SUPFAM" id="SSF50952">
    <property type="entry name" value="Soluble quinoprotein glucose dehydrogenase"/>
    <property type="match status" value="1"/>
</dbReference>
<evidence type="ECO:0000256" key="2">
    <source>
        <dbReference type="SAM" id="Coils"/>
    </source>
</evidence>
<dbReference type="SMART" id="SM00320">
    <property type="entry name" value="WD40"/>
    <property type="match status" value="6"/>
</dbReference>
<feature type="coiled-coil region" evidence="2">
    <location>
        <begin position="676"/>
        <end position="743"/>
    </location>
</feature>
<evidence type="ECO:0000313" key="4">
    <source>
        <dbReference type="RefSeq" id="XP_011502621.1"/>
    </source>
</evidence>
<dbReference type="KEGG" id="csol:105366016"/>
<dbReference type="InterPro" id="IPR011047">
    <property type="entry name" value="Quinoprotein_ADH-like_sf"/>
</dbReference>
<keyword evidence="4" id="KW-0282">Flagellum</keyword>
<keyword evidence="3" id="KW-1185">Reference proteome</keyword>
<dbReference type="RefSeq" id="XP_011502621.1">
    <property type="nucleotide sequence ID" value="XM_011504319.1"/>
</dbReference>
<dbReference type="GeneID" id="105366016"/>
<sequence>MPRLQTRIIYGLRTNITGNAHYVNDDEVVYLVGNNISLHNYSQQRQRLYRLIDKRKINTMTISPNRKFVALAEYRDKPLISIYDLKSLKKKKVFGVPSDSIEVTSFTCLSFTLDSKYLAAVTNETQTMMFYNFEKGKLESSLEVGNLQIVESKINLISCNPGDTSIIALGGTYVFKFLTLSENIWCPYGFSKADNLIITSLAWLNSDRLLAGTVDGRILFFENGDLKNIYTMSNTTIMNFKIKEEFVIHNTTSQTNIDEKSSVNFQRIQSIISFNNGFAFAFGYRTVIVFEKNNQYTYTKRNVYVIPSQVLKDDDDSLYMVNTISANPSGDKLLITTGWSKLFYVTMWGPEYASETEPQYFKVLGNDLHHGPIGGLSTCSWKSHVMTFGKFDRSIRLWDFHTQNLIMMKLYLQDITCTVLHPLGLFCLIGFTDKLRFMNILINDLSIIKEFPIRNCEVAAFSNGGHLFAAVNRNIMLVYSTIDFDIRFQLKGHVEIIQEIIWSQNDAKLVSIGLEGAIYQWDMNTGGRLSEIVLKGITLCGIVLAADASTVYCISKDNKIYEIKDNSNIYSFNIPNIQPTKILMGKSDSLMFITYSGGFVGLLKSPIQDPIEFKEYHFHHSDITQIRLSYDQQVLITTDSVGTICFWKISYADGKIGLLYRDFFNFNQILISRTDLAGKMQIIKDLNTRLKELQAEHDYQTRQTILQHNDKVLLIHQNYCEAIEELRDKIDKLEQSHTNEINNINIDIDNTKKIHEETMHQMEVNYDAKLIFEYDKYDKLEADFNAMRQNYEDKLDNLMKTSKDELDSVISKHEIFMQEKELQLREAHEEMSKNVQVHEIIKIQMEDDTDREIVDLRTNYESKLYEERQFVLKLKGEAGVLKSKQKTYEKEVEDLKWQLNNLKEEYTHLISRKEEMEKFITDLKDELLNKESMITDKDKNIKRLDCNNRELEKFKFVLNERIKELMSEIEPRDKTIDELKKKVDDMEAELVGLNKVRRGLESRHYELKGKLNTLRQEFNKEELRRKRYQKLLRKIRIDLLEAVGLIQDPMALKNCVIKLYRRYSDVDEFLRSHKADMDAQCEFMKQRNHLERSIAILKKQLVRTDPIVEAKLNKVLEENIMLLAELNSLKEELKSAQKHIGDMENLLGAEKERITPMEAKANHAKVFHDNEQLEQHYQTEIQECKSIIGLLMENIDRLTCRHVELNT</sequence>
<dbReference type="Gene3D" id="1.10.287.1490">
    <property type="match status" value="1"/>
</dbReference>
<keyword evidence="2" id="KW-0175">Coiled coil</keyword>
<dbReference type="PANTHER" id="PTHR32215">
    <property type="entry name" value="CILIA- AND FLAGELLA-ASSOCIATED PROTEIN 57"/>
    <property type="match status" value="1"/>
</dbReference>
<organism evidence="3 4">
    <name type="scientific">Ceratosolen solmsi marchali</name>
    <dbReference type="NCBI Taxonomy" id="326594"/>
    <lineage>
        <taxon>Eukaryota</taxon>
        <taxon>Metazoa</taxon>
        <taxon>Ecdysozoa</taxon>
        <taxon>Arthropoda</taxon>
        <taxon>Hexapoda</taxon>
        <taxon>Insecta</taxon>
        <taxon>Pterygota</taxon>
        <taxon>Neoptera</taxon>
        <taxon>Endopterygota</taxon>
        <taxon>Hymenoptera</taxon>
        <taxon>Apocrita</taxon>
        <taxon>Proctotrupomorpha</taxon>
        <taxon>Chalcidoidea</taxon>
        <taxon>Agaonidae</taxon>
        <taxon>Agaoninae</taxon>
        <taxon>Ceratosolen</taxon>
    </lineage>
</organism>
<accession>A0AAJ7DZZ4</accession>
<feature type="coiled-coil region" evidence="2">
    <location>
        <begin position="885"/>
        <end position="919"/>
    </location>
</feature>